<dbReference type="AlphaFoldDB" id="A0AAN3H3X1"/>
<evidence type="ECO:0000313" key="1">
    <source>
        <dbReference type="EMBL" id="EFG2164109.1"/>
    </source>
</evidence>
<proteinExistence type="predicted"/>
<comment type="caution">
    <text evidence="1">The sequence shown here is derived from an EMBL/GenBank/DDBJ whole genome shotgun (WGS) entry which is preliminary data.</text>
</comment>
<feature type="non-terminal residue" evidence="1">
    <location>
        <position position="1"/>
    </location>
</feature>
<reference evidence="1 2" key="1">
    <citation type="submission" date="2020-02" db="EMBL/GenBank/DDBJ databases">
        <authorList>
            <person name="Ashton P.M."/>
            <person name="Dallman T."/>
            <person name="Nair S."/>
            <person name="De Pinna E."/>
            <person name="Peters T."/>
            <person name="Grant K."/>
        </authorList>
    </citation>
    <scope>NUCLEOTIDE SEQUENCE [LARGE SCALE GENOMIC DNA]</scope>
    <source>
        <strain evidence="1 2">188143</strain>
    </source>
</reference>
<dbReference type="Proteomes" id="UP000534332">
    <property type="component" value="Unassembled WGS sequence"/>
</dbReference>
<name>A0AAN3H3X1_ECOLX</name>
<dbReference type="InterPro" id="IPR022385">
    <property type="entry name" value="Rhs_assc_core"/>
</dbReference>
<evidence type="ECO:0000313" key="2">
    <source>
        <dbReference type="Proteomes" id="UP000534332"/>
    </source>
</evidence>
<protein>
    <submittedName>
        <fullName evidence="1">RHS repeat-associated core domain-containing protein</fullName>
    </submittedName>
</protein>
<sequence length="185" mass="19514">NRYYDPLQGRYITQDPIGLAGGWNLYNYPLNPIIRMDPLGLYNLYQLLYDVWHDDSYGTSSIDITGSGDLISLGGHAGLGVAFAKKKGEMLSDICIYATACGHAGIGGGINAAITYSETKSLPTSGVSNSVGVTVGGGVGGHFAYTYVVDVDNPESSTESVGIGAGVDASVMTLACRTWQECWVN</sequence>
<dbReference type="Gene3D" id="2.180.10.10">
    <property type="entry name" value="RHS repeat-associated core"/>
    <property type="match status" value="1"/>
</dbReference>
<dbReference type="RefSeq" id="WP_238910756.1">
    <property type="nucleotide sequence ID" value="NZ_JAGITR010000044.1"/>
</dbReference>
<accession>A0AAN3H3X1</accession>
<gene>
    <name evidence="1" type="ORF">BRV02_005322</name>
</gene>
<dbReference type="NCBIfam" id="TIGR03696">
    <property type="entry name" value="Rhs_assc_core"/>
    <property type="match status" value="1"/>
</dbReference>
<dbReference type="EMBL" id="AASSGK010000156">
    <property type="protein sequence ID" value="EFG2164109.1"/>
    <property type="molecule type" value="Genomic_DNA"/>
</dbReference>
<organism evidence="1 2">
    <name type="scientific">Escherichia coli</name>
    <dbReference type="NCBI Taxonomy" id="562"/>
    <lineage>
        <taxon>Bacteria</taxon>
        <taxon>Pseudomonadati</taxon>
        <taxon>Pseudomonadota</taxon>
        <taxon>Gammaproteobacteria</taxon>
        <taxon>Enterobacterales</taxon>
        <taxon>Enterobacteriaceae</taxon>
        <taxon>Escherichia</taxon>
    </lineage>
</organism>